<gene>
    <name evidence="16" type="ORF">DFR29_10124</name>
</gene>
<dbReference type="FunFam" id="3.90.550.10:FF:000046">
    <property type="entry name" value="Mannose-1-phosphate guanylyltransferase (GDP)"/>
    <property type="match status" value="1"/>
</dbReference>
<name>A0A4V3DNH1_9GAMM</name>
<evidence type="ECO:0000259" key="15">
    <source>
        <dbReference type="Pfam" id="PF22640"/>
    </source>
</evidence>
<evidence type="ECO:0000259" key="13">
    <source>
        <dbReference type="Pfam" id="PF00483"/>
    </source>
</evidence>
<comment type="function">
    <text evidence="10">Involved in xanthan production.</text>
</comment>
<dbReference type="FunFam" id="2.60.120.10:FF:000032">
    <property type="entry name" value="Mannose-1-phosphate guanylyltransferase/mannose-6-phosphate isomerase"/>
    <property type="match status" value="1"/>
</dbReference>
<comment type="similarity">
    <text evidence="2 12">Belongs to the mannose-6-phosphate isomerase type 2 family.</text>
</comment>
<dbReference type="GO" id="GO:0004475">
    <property type="term" value="F:mannose-1-phosphate guanylyltransferase (GTP) activity"/>
    <property type="evidence" value="ECO:0007669"/>
    <property type="project" value="UniProtKB-EC"/>
</dbReference>
<dbReference type="GO" id="GO:0005525">
    <property type="term" value="F:GTP binding"/>
    <property type="evidence" value="ECO:0007669"/>
    <property type="project" value="UniProtKB-KW"/>
</dbReference>
<dbReference type="GO" id="GO:0000271">
    <property type="term" value="P:polysaccharide biosynthetic process"/>
    <property type="evidence" value="ECO:0007669"/>
    <property type="project" value="UniProtKB-KW"/>
</dbReference>
<comment type="catalytic activity">
    <reaction evidence="9">
        <text>alpha-D-mannose 1-phosphate + GTP + H(+) = GDP-alpha-D-mannose + diphosphate</text>
        <dbReference type="Rhea" id="RHEA:15229"/>
        <dbReference type="ChEBI" id="CHEBI:15378"/>
        <dbReference type="ChEBI" id="CHEBI:33019"/>
        <dbReference type="ChEBI" id="CHEBI:37565"/>
        <dbReference type="ChEBI" id="CHEBI:57527"/>
        <dbReference type="ChEBI" id="CHEBI:58409"/>
        <dbReference type="EC" id="2.7.7.13"/>
    </reaction>
</comment>
<dbReference type="UniPathway" id="UPA00126">
    <property type="reaction ID" value="UER00930"/>
</dbReference>
<feature type="domain" description="Nucleotidyl transferase" evidence="13">
    <location>
        <begin position="4"/>
        <end position="287"/>
    </location>
</feature>
<dbReference type="InterPro" id="IPR001538">
    <property type="entry name" value="Man6P_isomerase-2_C"/>
</dbReference>
<evidence type="ECO:0000256" key="9">
    <source>
        <dbReference type="ARBA" id="ARBA00047343"/>
    </source>
</evidence>
<dbReference type="Pfam" id="PF01050">
    <property type="entry name" value="MannoseP_isomer"/>
    <property type="match status" value="1"/>
</dbReference>
<dbReference type="CDD" id="cd02213">
    <property type="entry name" value="cupin_PMI_typeII_C"/>
    <property type="match status" value="1"/>
</dbReference>
<dbReference type="InterPro" id="IPR029044">
    <property type="entry name" value="Nucleotide-diphossugar_trans"/>
</dbReference>
<dbReference type="EMBL" id="SNZH01000001">
    <property type="protein sequence ID" value="TDR48406.1"/>
    <property type="molecule type" value="Genomic_DNA"/>
</dbReference>
<evidence type="ECO:0000256" key="5">
    <source>
        <dbReference type="ARBA" id="ARBA00022695"/>
    </source>
</evidence>
<dbReference type="AlphaFoldDB" id="A0A4V3DNH1"/>
<evidence type="ECO:0000313" key="17">
    <source>
        <dbReference type="Proteomes" id="UP000295293"/>
    </source>
</evidence>
<evidence type="ECO:0000256" key="3">
    <source>
        <dbReference type="ARBA" id="ARBA00012387"/>
    </source>
</evidence>
<dbReference type="NCBIfam" id="TIGR01479">
    <property type="entry name" value="GMP_PMI"/>
    <property type="match status" value="1"/>
</dbReference>
<keyword evidence="7" id="KW-0342">GTP-binding</keyword>
<keyword evidence="8" id="KW-0270">Exopolysaccharide synthesis</keyword>
<evidence type="ECO:0000256" key="7">
    <source>
        <dbReference type="ARBA" id="ARBA00023134"/>
    </source>
</evidence>
<dbReference type="EC" id="2.7.7.13" evidence="3"/>
<evidence type="ECO:0000256" key="10">
    <source>
        <dbReference type="ARBA" id="ARBA00056744"/>
    </source>
</evidence>
<dbReference type="CDD" id="cd02509">
    <property type="entry name" value="GDP-M1P_Guanylyltransferase"/>
    <property type="match status" value="1"/>
</dbReference>
<dbReference type="Pfam" id="PF22640">
    <property type="entry name" value="ManC_GMP_beta-helix"/>
    <property type="match status" value="1"/>
</dbReference>
<dbReference type="InterPro" id="IPR051161">
    <property type="entry name" value="Mannose-6P_isomerase_type2"/>
</dbReference>
<accession>A0A4V3DNH1</accession>
<evidence type="ECO:0000256" key="12">
    <source>
        <dbReference type="RuleBase" id="RU004190"/>
    </source>
</evidence>
<dbReference type="GO" id="GO:0009298">
    <property type="term" value="P:GDP-mannose biosynthetic process"/>
    <property type="evidence" value="ECO:0007669"/>
    <property type="project" value="UniProtKB-UniPathway"/>
</dbReference>
<comment type="caution">
    <text evidence="16">The sequence shown here is derived from an EMBL/GenBank/DDBJ whole genome shotgun (WGS) entry which is preliminary data.</text>
</comment>
<dbReference type="Gene3D" id="3.90.550.10">
    <property type="entry name" value="Spore Coat Polysaccharide Biosynthesis Protein SpsA, Chain A"/>
    <property type="match status" value="1"/>
</dbReference>
<dbReference type="RefSeq" id="WP_133816536.1">
    <property type="nucleotide sequence ID" value="NZ_SNZH01000001.1"/>
</dbReference>
<evidence type="ECO:0000256" key="6">
    <source>
        <dbReference type="ARBA" id="ARBA00022741"/>
    </source>
</evidence>
<keyword evidence="4 16" id="KW-0808">Transferase</keyword>
<dbReference type="Proteomes" id="UP000295293">
    <property type="component" value="Unassembled WGS sequence"/>
</dbReference>
<evidence type="ECO:0000256" key="11">
    <source>
        <dbReference type="ARBA" id="ARBA00074812"/>
    </source>
</evidence>
<dbReference type="OrthoDB" id="9806359at2"/>
<proteinExistence type="inferred from homology"/>
<dbReference type="InterPro" id="IPR049577">
    <property type="entry name" value="GMPP_N"/>
</dbReference>
<dbReference type="SUPFAM" id="SSF53448">
    <property type="entry name" value="Nucleotide-diphospho-sugar transferases"/>
    <property type="match status" value="1"/>
</dbReference>
<dbReference type="PANTHER" id="PTHR46390">
    <property type="entry name" value="MANNOSE-1-PHOSPHATE GUANYLYLTRANSFERASE"/>
    <property type="match status" value="1"/>
</dbReference>
<feature type="domain" description="Mannose-6-phosphate isomerase type II C-terminal" evidence="14">
    <location>
        <begin position="357"/>
        <end position="470"/>
    </location>
</feature>
<protein>
    <recommendedName>
        <fullName evidence="11">Xanthan biosynthesis protein XanB</fullName>
        <ecNumber evidence="3">2.7.7.13</ecNumber>
    </recommendedName>
</protein>
<reference evidence="16 17" key="1">
    <citation type="submission" date="2019-03" db="EMBL/GenBank/DDBJ databases">
        <title>Genomic Encyclopedia of Type Strains, Phase IV (KMG-IV): sequencing the most valuable type-strain genomes for metagenomic binning, comparative biology and taxonomic classification.</title>
        <authorList>
            <person name="Goeker M."/>
        </authorList>
    </citation>
    <scope>NUCLEOTIDE SEQUENCE [LARGE SCALE GENOMIC DNA]</scope>
    <source>
        <strain evidence="16 17">DSM 21667</strain>
    </source>
</reference>
<feature type="domain" description="MannoseP isomerase/GMP-like beta-helix" evidence="15">
    <location>
        <begin position="298"/>
        <end position="352"/>
    </location>
</feature>
<dbReference type="PANTHER" id="PTHR46390:SF1">
    <property type="entry name" value="MANNOSE-1-PHOSPHATE GUANYLYLTRANSFERASE"/>
    <property type="match status" value="1"/>
</dbReference>
<dbReference type="InterPro" id="IPR005835">
    <property type="entry name" value="NTP_transferase_dom"/>
</dbReference>
<evidence type="ECO:0000313" key="16">
    <source>
        <dbReference type="EMBL" id="TDR48406.1"/>
    </source>
</evidence>
<dbReference type="InterPro" id="IPR006375">
    <property type="entry name" value="Man1P_GuaTrfase/Man6P_Isoase"/>
</dbReference>
<dbReference type="InterPro" id="IPR011051">
    <property type="entry name" value="RmlC_Cupin_sf"/>
</dbReference>
<organism evidence="16 17">
    <name type="scientific">Tahibacter aquaticus</name>
    <dbReference type="NCBI Taxonomy" id="520092"/>
    <lineage>
        <taxon>Bacteria</taxon>
        <taxon>Pseudomonadati</taxon>
        <taxon>Pseudomonadota</taxon>
        <taxon>Gammaproteobacteria</taxon>
        <taxon>Lysobacterales</taxon>
        <taxon>Rhodanobacteraceae</taxon>
        <taxon>Tahibacter</taxon>
    </lineage>
</organism>
<dbReference type="Pfam" id="PF00483">
    <property type="entry name" value="NTP_transferase"/>
    <property type="match status" value="1"/>
</dbReference>
<dbReference type="InterPro" id="IPR014710">
    <property type="entry name" value="RmlC-like_jellyroll"/>
</dbReference>
<evidence type="ECO:0000256" key="1">
    <source>
        <dbReference type="ARBA" id="ARBA00004823"/>
    </source>
</evidence>
<dbReference type="InterPro" id="IPR054566">
    <property type="entry name" value="ManC/GMP-like_b-helix"/>
</dbReference>
<dbReference type="Gene3D" id="2.60.120.10">
    <property type="entry name" value="Jelly Rolls"/>
    <property type="match status" value="1"/>
</dbReference>
<dbReference type="SUPFAM" id="SSF51182">
    <property type="entry name" value="RmlC-like cupins"/>
    <property type="match status" value="1"/>
</dbReference>
<sequence>MLIPVILSGGAGTRLWPVSRSAYPKPFMRLADGESLLYKTLDRAMAVADGGHVLTVTGRDYYFLTRDEYASHPHADLDKLPFLLEPAGRNTAPAILLAAQYAISHISPDAVLLVLPADHLIRALDTFAADVRRARELAEDGWLATFGIPPTQPETGFGYIHVGAAIAGREGSEVAAFVEKPKRELAEAYLAGGEHLWNSGMFCFRADALLAAAAQTCPEVLAAAEACAAGAIAQESPVEYAREAFLAQPDISIDYAVMEKAARRAVVPAAFDWSDIGSWKAVSDLEAESDEHGNRVRGQAILVESANCYIQSDKRMVAAVGVNDLVIVDTDDAVLVAHRDRAQQVKLVVDRLRADKHEAAAFHQTVYRPWGSYTVLEDAQDCKVKRLVVKPGHVLSLQKHHRRSEHWTVVRGVATVRVGEKIFALHSNQSTYIPIDTLHRLENATTEDLHLIEVQCGDYFGEDDIVRLEDRYGRVARS</sequence>
<keyword evidence="17" id="KW-1185">Reference proteome</keyword>
<evidence type="ECO:0000256" key="2">
    <source>
        <dbReference type="ARBA" id="ARBA00006115"/>
    </source>
</evidence>
<keyword evidence="5 16" id="KW-0548">Nucleotidyltransferase</keyword>
<comment type="pathway">
    <text evidence="1">Nucleotide-sugar biosynthesis; GDP-alpha-D-mannose biosynthesis; GDP-alpha-D-mannose from alpha-D-mannose 1-phosphate (GTP route): step 1/1.</text>
</comment>
<evidence type="ECO:0000256" key="8">
    <source>
        <dbReference type="ARBA" id="ARBA00023169"/>
    </source>
</evidence>
<keyword evidence="6" id="KW-0547">Nucleotide-binding</keyword>
<evidence type="ECO:0000256" key="4">
    <source>
        <dbReference type="ARBA" id="ARBA00022679"/>
    </source>
</evidence>
<evidence type="ECO:0000259" key="14">
    <source>
        <dbReference type="Pfam" id="PF01050"/>
    </source>
</evidence>